<keyword evidence="4 6" id="KW-1133">Transmembrane helix</keyword>
<dbReference type="Proteomes" id="UP000735302">
    <property type="component" value="Unassembled WGS sequence"/>
</dbReference>
<evidence type="ECO:0000256" key="4">
    <source>
        <dbReference type="ARBA" id="ARBA00022989"/>
    </source>
</evidence>
<name>A0AAV4A614_9GAST</name>
<dbReference type="EMBL" id="BLXT01003724">
    <property type="protein sequence ID" value="GFO03139.1"/>
    <property type="molecule type" value="Genomic_DNA"/>
</dbReference>
<feature type="transmembrane region" description="Helical" evidence="6">
    <location>
        <begin position="73"/>
        <end position="101"/>
    </location>
</feature>
<sequence>MVTQSSMHLAEAMYLTIVAALWGLTNPLLKKNSQGIEVIQCKGKISQMFAEITFLVSNWKYIVSFLLNQTGSLVYYITLSTADLTLAVPITNSMTFIFTAVSSHIMGERLLNAYILSGIALVAAGVLLCVQGKSSALHS</sequence>
<comment type="caution">
    <text evidence="7">The sequence shown here is derived from an EMBL/GenBank/DDBJ whole genome shotgun (WGS) entry which is preliminary data.</text>
</comment>
<reference evidence="7 8" key="1">
    <citation type="journal article" date="2021" name="Elife">
        <title>Chloroplast acquisition without the gene transfer in kleptoplastic sea slugs, Plakobranchus ocellatus.</title>
        <authorList>
            <person name="Maeda T."/>
            <person name="Takahashi S."/>
            <person name="Yoshida T."/>
            <person name="Shimamura S."/>
            <person name="Takaki Y."/>
            <person name="Nagai Y."/>
            <person name="Toyoda A."/>
            <person name="Suzuki Y."/>
            <person name="Arimoto A."/>
            <person name="Ishii H."/>
            <person name="Satoh N."/>
            <person name="Nishiyama T."/>
            <person name="Hasebe M."/>
            <person name="Maruyama T."/>
            <person name="Minagawa J."/>
            <person name="Obokata J."/>
            <person name="Shigenobu S."/>
        </authorList>
    </citation>
    <scope>NUCLEOTIDE SEQUENCE [LARGE SCALE GENOMIC DNA]</scope>
</reference>
<comment type="subcellular location">
    <subcellularLocation>
        <location evidence="1">Membrane</location>
        <topology evidence="1">Multi-pass membrane protein</topology>
    </subcellularLocation>
</comment>
<dbReference type="Gene3D" id="1.10.3730.20">
    <property type="match status" value="1"/>
</dbReference>
<dbReference type="AlphaFoldDB" id="A0AAV4A614"/>
<dbReference type="InterPro" id="IPR018908">
    <property type="entry name" value="TMEM234"/>
</dbReference>
<evidence type="ECO:0000313" key="8">
    <source>
        <dbReference type="Proteomes" id="UP000735302"/>
    </source>
</evidence>
<proteinExistence type="inferred from homology"/>
<feature type="transmembrane region" description="Helical" evidence="6">
    <location>
        <begin position="49"/>
        <end position="67"/>
    </location>
</feature>
<comment type="similarity">
    <text evidence="2">Belongs to the TMEM234 family.</text>
</comment>
<keyword evidence="8" id="KW-1185">Reference proteome</keyword>
<evidence type="ECO:0000256" key="1">
    <source>
        <dbReference type="ARBA" id="ARBA00004141"/>
    </source>
</evidence>
<gene>
    <name evidence="7" type="ORF">PoB_002964400</name>
</gene>
<dbReference type="PANTHER" id="PTHR28668:SF1">
    <property type="entry name" value="TRANSMEMBRANE PROTEIN 234"/>
    <property type="match status" value="1"/>
</dbReference>
<dbReference type="PANTHER" id="PTHR28668">
    <property type="entry name" value="TRANSMEMBRANE PROTEIN 234"/>
    <property type="match status" value="1"/>
</dbReference>
<keyword evidence="3 6" id="KW-0812">Transmembrane</keyword>
<feature type="transmembrane region" description="Helical" evidence="6">
    <location>
        <begin position="113"/>
        <end position="133"/>
    </location>
</feature>
<protein>
    <submittedName>
        <fullName evidence="7">Transmembrane protein 234-like</fullName>
    </submittedName>
</protein>
<keyword evidence="5 6" id="KW-0472">Membrane</keyword>
<accession>A0AAV4A614</accession>
<evidence type="ECO:0000313" key="7">
    <source>
        <dbReference type="EMBL" id="GFO03139.1"/>
    </source>
</evidence>
<evidence type="ECO:0000256" key="5">
    <source>
        <dbReference type="ARBA" id="ARBA00023136"/>
    </source>
</evidence>
<evidence type="ECO:0000256" key="2">
    <source>
        <dbReference type="ARBA" id="ARBA00005977"/>
    </source>
</evidence>
<dbReference type="SUPFAM" id="SSF103481">
    <property type="entry name" value="Multidrug resistance efflux transporter EmrE"/>
    <property type="match status" value="1"/>
</dbReference>
<dbReference type="Pfam" id="PF10639">
    <property type="entry name" value="TMEM234"/>
    <property type="match status" value="1"/>
</dbReference>
<feature type="transmembrane region" description="Helical" evidence="6">
    <location>
        <begin position="12"/>
        <end position="29"/>
    </location>
</feature>
<organism evidence="7 8">
    <name type="scientific">Plakobranchus ocellatus</name>
    <dbReference type="NCBI Taxonomy" id="259542"/>
    <lineage>
        <taxon>Eukaryota</taxon>
        <taxon>Metazoa</taxon>
        <taxon>Spiralia</taxon>
        <taxon>Lophotrochozoa</taxon>
        <taxon>Mollusca</taxon>
        <taxon>Gastropoda</taxon>
        <taxon>Heterobranchia</taxon>
        <taxon>Euthyneura</taxon>
        <taxon>Panpulmonata</taxon>
        <taxon>Sacoglossa</taxon>
        <taxon>Placobranchoidea</taxon>
        <taxon>Plakobranchidae</taxon>
        <taxon>Plakobranchus</taxon>
    </lineage>
</organism>
<dbReference type="InterPro" id="IPR037185">
    <property type="entry name" value="EmrE-like"/>
</dbReference>
<evidence type="ECO:0000256" key="3">
    <source>
        <dbReference type="ARBA" id="ARBA00022692"/>
    </source>
</evidence>
<dbReference type="GO" id="GO:0016020">
    <property type="term" value="C:membrane"/>
    <property type="evidence" value="ECO:0007669"/>
    <property type="project" value="UniProtKB-SubCell"/>
</dbReference>
<evidence type="ECO:0000256" key="6">
    <source>
        <dbReference type="SAM" id="Phobius"/>
    </source>
</evidence>